<dbReference type="GO" id="GO:0045087">
    <property type="term" value="P:innate immune response"/>
    <property type="evidence" value="ECO:0007669"/>
    <property type="project" value="TreeGrafter"/>
</dbReference>
<dbReference type="OMA" id="QYFSFAG"/>
<dbReference type="PANTHER" id="PTHR21733">
    <property type="entry name" value="CUB_2 DOMAIN-CONTAINING PROTEIN-RELATED-RELATED"/>
    <property type="match status" value="1"/>
</dbReference>
<feature type="signal peptide" evidence="1">
    <location>
        <begin position="1"/>
        <end position="18"/>
    </location>
</feature>
<organism evidence="3">
    <name type="scientific">Caenorhabditis brenneri</name>
    <name type="common">Nematode worm</name>
    <dbReference type="NCBI Taxonomy" id="135651"/>
    <lineage>
        <taxon>Eukaryota</taxon>
        <taxon>Metazoa</taxon>
        <taxon>Ecdysozoa</taxon>
        <taxon>Nematoda</taxon>
        <taxon>Chromadorea</taxon>
        <taxon>Rhabditida</taxon>
        <taxon>Rhabditina</taxon>
        <taxon>Rhabditomorpha</taxon>
        <taxon>Rhabditoidea</taxon>
        <taxon>Rhabditidae</taxon>
        <taxon>Peloderinae</taxon>
        <taxon>Caenorhabditis</taxon>
    </lineage>
</organism>
<proteinExistence type="predicted"/>
<dbReference type="InParanoid" id="G0N6I6"/>
<keyword evidence="1" id="KW-0732">Signal</keyword>
<feature type="chain" id="PRO_5003404585" description="CUB-like domain-containing protein" evidence="1">
    <location>
        <begin position="19"/>
        <end position="417"/>
    </location>
</feature>
<evidence type="ECO:0000313" key="2">
    <source>
        <dbReference type="EMBL" id="EGT53804.1"/>
    </source>
</evidence>
<evidence type="ECO:0000313" key="3">
    <source>
        <dbReference type="Proteomes" id="UP000008068"/>
    </source>
</evidence>
<dbReference type="EMBL" id="GL379844">
    <property type="protein sequence ID" value="EGT53804.1"/>
    <property type="molecule type" value="Genomic_DNA"/>
</dbReference>
<accession>G0N6I6</accession>
<dbReference type="FunCoup" id="G0N6I6">
    <property type="interactions" value="1196"/>
</dbReference>
<dbReference type="eggNOG" id="ENOG502SG5B">
    <property type="taxonomic scope" value="Eukaryota"/>
</dbReference>
<dbReference type="InterPro" id="IPR005071">
    <property type="entry name" value="Glycoprotein"/>
</dbReference>
<gene>
    <name evidence="2" type="ORF">CAEBREN_04623</name>
</gene>
<reference evidence="3" key="1">
    <citation type="submission" date="2011-07" db="EMBL/GenBank/DDBJ databases">
        <authorList>
            <consortium name="Caenorhabditis brenneri Sequencing and Analysis Consortium"/>
            <person name="Wilson R.K."/>
        </authorList>
    </citation>
    <scope>NUCLEOTIDE SEQUENCE [LARGE SCALE GENOMIC DNA]</scope>
    <source>
        <strain evidence="3">PB2801</strain>
    </source>
</reference>
<protein>
    <recommendedName>
        <fullName evidence="4">CUB-like domain-containing protein</fullName>
    </recommendedName>
</protein>
<name>G0N6I6_CAEBE</name>
<dbReference type="OrthoDB" id="5869791at2759"/>
<dbReference type="Pfam" id="PF03409">
    <property type="entry name" value="Glycoprotein"/>
    <property type="match status" value="1"/>
</dbReference>
<evidence type="ECO:0008006" key="4">
    <source>
        <dbReference type="Google" id="ProtNLM"/>
    </source>
</evidence>
<dbReference type="HOGENOM" id="CLU_040349_1_0_1"/>
<dbReference type="GO" id="GO:0045121">
    <property type="term" value="C:membrane raft"/>
    <property type="evidence" value="ECO:0007669"/>
    <property type="project" value="TreeGrafter"/>
</dbReference>
<dbReference type="PANTHER" id="PTHR21733:SF7">
    <property type="entry name" value="CUB_2 DOMAIN-CONTAINING PROTEIN-RELATED"/>
    <property type="match status" value="1"/>
</dbReference>
<dbReference type="Proteomes" id="UP000008068">
    <property type="component" value="Unassembled WGS sequence"/>
</dbReference>
<dbReference type="AlphaFoldDB" id="G0N6I6"/>
<sequence>MSRLFFFFLVSLSSSISASPLVLQINKYYSHVQSSIENVEVSNLKMFVFEKEYFQAGARLFLASYDENVYLKNIQVQTGGRKISLDQLNDFNDDGTPKSITIAADLLITTTNPDAVTTYLNGYLYVTTKLQAEDSTFSVYVIKNSHTISTTGTKSTVVVLNTKLQVNTDPDEPSKTSYVTNINQSPNTNLYFQWGIPAANWNEITNNTFFMNPIDLPTKHFFDHVEPLQVGLDYWYFTSFGPVNMQLENKYVSNHVYTTTAVSTTGLIVNDFIFKEHVVNFQTDKSRTGTSGTFTSAFIDSSDLMIFMKYDSSSFKNEFNRSSEVGNLSWTIAQPNKLTINSTSSLPGTFYCQYFTFTGGLLPVTIPPTTISPSPTVTKKSTVVSTISTTPLITTTKGSSFLFLSKLLAIVLATLMY</sequence>
<evidence type="ECO:0000256" key="1">
    <source>
        <dbReference type="SAM" id="SignalP"/>
    </source>
</evidence>
<keyword evidence="3" id="KW-1185">Reference proteome</keyword>
<dbReference type="STRING" id="135651.G0N6I6"/>